<feature type="binding site" evidence="5">
    <location>
        <position position="513"/>
    </location>
    <ligand>
        <name>Fe cation</name>
        <dbReference type="ChEBI" id="CHEBI:24875"/>
        <note>catalytic</note>
    </ligand>
</feature>
<feature type="chain" id="PRO_5044201960" evidence="6">
    <location>
        <begin position="18"/>
        <end position="523"/>
    </location>
</feature>
<dbReference type="AlphaFoldDB" id="A0AB34JKJ5"/>
<name>A0AB34JKJ5_PRYPA</name>
<keyword evidence="4 5" id="KW-0408">Iron</keyword>
<evidence type="ECO:0000256" key="6">
    <source>
        <dbReference type="SAM" id="SignalP"/>
    </source>
</evidence>
<feature type="binding site" evidence="5">
    <location>
        <position position="257"/>
    </location>
    <ligand>
        <name>Fe cation</name>
        <dbReference type="ChEBI" id="CHEBI:24875"/>
        <note>catalytic</note>
    </ligand>
</feature>
<dbReference type="InterPro" id="IPR004294">
    <property type="entry name" value="Carotenoid_Oase"/>
</dbReference>
<comment type="cofactor">
    <cofactor evidence="5">
        <name>Fe(2+)</name>
        <dbReference type="ChEBI" id="CHEBI:29033"/>
    </cofactor>
    <text evidence="5">Binds 1 Fe(2+) ion per subunit.</text>
</comment>
<dbReference type="EMBL" id="JBGBPQ010000006">
    <property type="protein sequence ID" value="KAL1522555.1"/>
    <property type="molecule type" value="Genomic_DNA"/>
</dbReference>
<comment type="similarity">
    <text evidence="1">Belongs to the carotenoid oxygenase family.</text>
</comment>
<keyword evidence="2 5" id="KW-0479">Metal-binding</keyword>
<reference evidence="7 8" key="1">
    <citation type="journal article" date="2024" name="Science">
        <title>Giant polyketide synthase enzymes in the biosynthesis of giant marine polyether toxins.</title>
        <authorList>
            <person name="Fallon T.R."/>
            <person name="Shende V.V."/>
            <person name="Wierzbicki I.H."/>
            <person name="Pendleton A.L."/>
            <person name="Watervoot N.F."/>
            <person name="Auber R.P."/>
            <person name="Gonzalez D.J."/>
            <person name="Wisecaver J.H."/>
            <person name="Moore B.S."/>
        </authorList>
    </citation>
    <scope>NUCLEOTIDE SEQUENCE [LARGE SCALE GENOMIC DNA]</scope>
    <source>
        <strain evidence="7 8">12B1</strain>
    </source>
</reference>
<keyword evidence="3" id="KW-0560">Oxidoreductase</keyword>
<dbReference type="GO" id="GO:0046872">
    <property type="term" value="F:metal ion binding"/>
    <property type="evidence" value="ECO:0007669"/>
    <property type="project" value="UniProtKB-KW"/>
</dbReference>
<dbReference type="GO" id="GO:0009507">
    <property type="term" value="C:chloroplast"/>
    <property type="evidence" value="ECO:0007669"/>
    <property type="project" value="TreeGrafter"/>
</dbReference>
<organism evidence="7 8">
    <name type="scientific">Prymnesium parvum</name>
    <name type="common">Toxic golden alga</name>
    <dbReference type="NCBI Taxonomy" id="97485"/>
    <lineage>
        <taxon>Eukaryota</taxon>
        <taxon>Haptista</taxon>
        <taxon>Haptophyta</taxon>
        <taxon>Prymnesiophyceae</taxon>
        <taxon>Prymnesiales</taxon>
        <taxon>Prymnesiaceae</taxon>
        <taxon>Prymnesium</taxon>
    </lineage>
</organism>
<dbReference type="GO" id="GO:0010436">
    <property type="term" value="F:carotenoid dioxygenase activity"/>
    <property type="evidence" value="ECO:0007669"/>
    <property type="project" value="TreeGrafter"/>
</dbReference>
<evidence type="ECO:0000256" key="3">
    <source>
        <dbReference type="ARBA" id="ARBA00023002"/>
    </source>
</evidence>
<evidence type="ECO:0000256" key="2">
    <source>
        <dbReference type="ARBA" id="ARBA00022723"/>
    </source>
</evidence>
<dbReference type="GO" id="GO:0016121">
    <property type="term" value="P:carotene catabolic process"/>
    <property type="evidence" value="ECO:0007669"/>
    <property type="project" value="TreeGrafter"/>
</dbReference>
<evidence type="ECO:0000313" key="8">
    <source>
        <dbReference type="Proteomes" id="UP001515480"/>
    </source>
</evidence>
<accession>A0AB34JKJ5</accession>
<evidence type="ECO:0000256" key="4">
    <source>
        <dbReference type="ARBA" id="ARBA00023004"/>
    </source>
</evidence>
<dbReference type="Pfam" id="PF03055">
    <property type="entry name" value="RPE65"/>
    <property type="match status" value="1"/>
</dbReference>
<comment type="caution">
    <text evidence="7">The sequence shown here is derived from an EMBL/GenBank/DDBJ whole genome shotgun (WGS) entry which is preliminary data.</text>
</comment>
<evidence type="ECO:0000256" key="1">
    <source>
        <dbReference type="ARBA" id="ARBA00006787"/>
    </source>
</evidence>
<sequence>MLLPALLPLLSLRPAPAALPLTQRGRAAREAAFKSFRAADLSEAPLLVEGELPSWLRGTFIRNGPGLYEVGERRMRHWFDGYAMLTRVHFAGSERAPLLTSRFVETDAFAKARRGEMAYAEFMTPLAAPGSGLLGALRSLASLLAGKPTDNACVNLVDHGGSILAMTETHTSWVRIDPISLRTGERVSWSGADVGILGTAHPMSDPAGGGLINVATDISPPFFSGYHVFKLNDDAPWRRQVIASIPSDDKAIPRWMHSFGVTHKTVVLIEQPAAYSLPGMLGLRDASHASIQWLPERGTRVHVLDRKSGKVAVHVVQPAFFFFHVCNSFDYDDANGRGVCVDLCAFDDCEILSALSLDRLTKEQLLQDLPNSRILRLRIPAGGSEELTMTPLDDTSVSGWFADLPSINPLMAGNSSYKYVYSIAASRPTAVSNLLVKSDVSGAGRHRSFGVPGMLPGEPLFVPRPGGTEEDDGVLLSWATDPDGGSSLYILSATNMCLMARCKSPVTLPAGFHAKWLADEHRS</sequence>
<feature type="binding site" evidence="5">
    <location>
        <position position="201"/>
    </location>
    <ligand>
        <name>Fe cation</name>
        <dbReference type="ChEBI" id="CHEBI:24875"/>
        <note>catalytic</note>
    </ligand>
</feature>
<protein>
    <submittedName>
        <fullName evidence="7">Uncharacterized protein</fullName>
    </submittedName>
</protein>
<evidence type="ECO:0000256" key="5">
    <source>
        <dbReference type="PIRSR" id="PIRSR604294-1"/>
    </source>
</evidence>
<gene>
    <name evidence="7" type="ORF">AB1Y20_017540</name>
</gene>
<feature type="binding site" evidence="5">
    <location>
        <position position="324"/>
    </location>
    <ligand>
        <name>Fe cation</name>
        <dbReference type="ChEBI" id="CHEBI:24875"/>
        <note>catalytic</note>
    </ligand>
</feature>
<dbReference type="Proteomes" id="UP001515480">
    <property type="component" value="Unassembled WGS sequence"/>
</dbReference>
<keyword evidence="8" id="KW-1185">Reference proteome</keyword>
<proteinExistence type="inferred from homology"/>
<dbReference type="PANTHER" id="PTHR10543:SF24">
    <property type="entry name" value="CAROTENOID ISOMEROOXYGENASE"/>
    <property type="match status" value="1"/>
</dbReference>
<keyword evidence="6" id="KW-0732">Signal</keyword>
<dbReference type="PANTHER" id="PTHR10543">
    <property type="entry name" value="BETA-CAROTENE DIOXYGENASE"/>
    <property type="match status" value="1"/>
</dbReference>
<evidence type="ECO:0000313" key="7">
    <source>
        <dbReference type="EMBL" id="KAL1522555.1"/>
    </source>
</evidence>
<feature type="signal peptide" evidence="6">
    <location>
        <begin position="1"/>
        <end position="17"/>
    </location>
</feature>